<gene>
    <name evidence="1" type="ORF">KOF26_04480</name>
</gene>
<evidence type="ECO:0000313" key="1">
    <source>
        <dbReference type="EMBL" id="MBU3077115.1"/>
    </source>
</evidence>
<reference evidence="1 2" key="1">
    <citation type="submission" date="2021-06" db="EMBL/GenBank/DDBJ databases">
        <title>Sphingomonas sp. XMGL2, whole genome shotgun sequencing project.</title>
        <authorList>
            <person name="Zhao G."/>
            <person name="Shen L."/>
        </authorList>
    </citation>
    <scope>NUCLEOTIDE SEQUENCE [LARGE SCALE GENOMIC DNA]</scope>
    <source>
        <strain evidence="1 2">XMGL2</strain>
    </source>
</reference>
<accession>A0ABS6BFP8</accession>
<sequence length="307" mass="32944">MDDLATLVAGELAGPVDPHAVRLAEAIAARHPTARAVLFYGSCLRSLSLDGLMLDFYLIVGDYRQAFGKAWLAAANRLLPPNVFPFEADGLAAKYAVLSETDFARLASAATRGVSVWARFAQPARLVWAADDEARAGAVAAVAGAAPALLAAARPMLPERVGMLDLWREAFALTYAAELRAERGGRAASVVDAEPERYLRFTLPALAAAGLAGEVDGEAIRFAQPVSPAERAAARRLWARRRREGKLLTLARLAKASATFAGGIDYLAWKINRHAGANVVIRPWQRRHPILGAITLLPRLIRGGAIR</sequence>
<dbReference type="RefSeq" id="WP_216320772.1">
    <property type="nucleotide sequence ID" value="NZ_JAHKRT010000002.1"/>
</dbReference>
<organism evidence="1 2">
    <name type="scientific">Sphingomonas quercus</name>
    <dbReference type="NCBI Taxonomy" id="2842451"/>
    <lineage>
        <taxon>Bacteria</taxon>
        <taxon>Pseudomonadati</taxon>
        <taxon>Pseudomonadota</taxon>
        <taxon>Alphaproteobacteria</taxon>
        <taxon>Sphingomonadales</taxon>
        <taxon>Sphingomonadaceae</taxon>
        <taxon>Sphingomonas</taxon>
    </lineage>
</organism>
<protein>
    <recommendedName>
        <fullName evidence="3">Phosphatidate cytidylyltransferase</fullName>
    </recommendedName>
</protein>
<dbReference type="EMBL" id="JAHKRT010000002">
    <property type="protein sequence ID" value="MBU3077115.1"/>
    <property type="molecule type" value="Genomic_DNA"/>
</dbReference>
<keyword evidence="2" id="KW-1185">Reference proteome</keyword>
<dbReference type="Proteomes" id="UP000776276">
    <property type="component" value="Unassembled WGS sequence"/>
</dbReference>
<evidence type="ECO:0000313" key="2">
    <source>
        <dbReference type="Proteomes" id="UP000776276"/>
    </source>
</evidence>
<name>A0ABS6BFP8_9SPHN</name>
<evidence type="ECO:0008006" key="3">
    <source>
        <dbReference type="Google" id="ProtNLM"/>
    </source>
</evidence>
<proteinExistence type="predicted"/>
<comment type="caution">
    <text evidence="1">The sequence shown here is derived from an EMBL/GenBank/DDBJ whole genome shotgun (WGS) entry which is preliminary data.</text>
</comment>